<dbReference type="InterPro" id="IPR000182">
    <property type="entry name" value="GNAT_dom"/>
</dbReference>
<dbReference type="Pfam" id="PF00583">
    <property type="entry name" value="Acetyltransf_1"/>
    <property type="match status" value="1"/>
</dbReference>
<dbReference type="SUPFAM" id="SSF55729">
    <property type="entry name" value="Acyl-CoA N-acyltransferases (Nat)"/>
    <property type="match status" value="1"/>
</dbReference>
<sequence>MSSGSMENVVMEHFTGSDITRGIVMDAAALFSRTYGVWSNGNRVRMSANRLSEECLPKGARHSHARAMVGKQLVGHVFAARWACEGQQVCWITQLCVNPNFRRQGLATRLLLHVCQDSEDAFYGILSSHPAAILAFLRACGDGLEKSDLTVAAEHAKVVMQSSPVRYVRTATLRGSLFDDNSASGAVCCADTNFWVDHKEPDEVLEAVRERGWPFGQLPDGHEFLGLIRIEV</sequence>
<dbReference type="STRING" id="1016849.A0A0D1Y4G3"/>
<feature type="domain" description="N-acetyltransferase" evidence="1">
    <location>
        <begin position="56"/>
        <end position="121"/>
    </location>
</feature>
<evidence type="ECO:0000259" key="1">
    <source>
        <dbReference type="Pfam" id="PF00583"/>
    </source>
</evidence>
<dbReference type="EMBL" id="KN846954">
    <property type="protein sequence ID" value="KIV77727.1"/>
    <property type="molecule type" value="Genomic_DNA"/>
</dbReference>
<dbReference type="GO" id="GO:0016747">
    <property type="term" value="F:acyltransferase activity, transferring groups other than amino-acyl groups"/>
    <property type="evidence" value="ECO:0007669"/>
    <property type="project" value="InterPro"/>
</dbReference>
<organism evidence="2 3">
    <name type="scientific">Exophiala sideris</name>
    <dbReference type="NCBI Taxonomy" id="1016849"/>
    <lineage>
        <taxon>Eukaryota</taxon>
        <taxon>Fungi</taxon>
        <taxon>Dikarya</taxon>
        <taxon>Ascomycota</taxon>
        <taxon>Pezizomycotina</taxon>
        <taxon>Eurotiomycetes</taxon>
        <taxon>Chaetothyriomycetidae</taxon>
        <taxon>Chaetothyriales</taxon>
        <taxon>Herpotrichiellaceae</taxon>
        <taxon>Exophiala</taxon>
    </lineage>
</organism>
<evidence type="ECO:0000313" key="2">
    <source>
        <dbReference type="EMBL" id="KIV77727.1"/>
    </source>
</evidence>
<protein>
    <recommendedName>
        <fullName evidence="1">N-acetyltransferase domain-containing protein</fullName>
    </recommendedName>
</protein>
<dbReference type="OrthoDB" id="2019666at2759"/>
<reference evidence="2 3" key="1">
    <citation type="submission" date="2015-01" db="EMBL/GenBank/DDBJ databases">
        <title>The Genome Sequence of Exophiala sideris CBS121828.</title>
        <authorList>
            <consortium name="The Broad Institute Genomics Platform"/>
            <person name="Cuomo C."/>
            <person name="de Hoog S."/>
            <person name="Gorbushina A."/>
            <person name="Stielow B."/>
            <person name="Teixiera M."/>
            <person name="Abouelleil A."/>
            <person name="Chapman S.B."/>
            <person name="Priest M."/>
            <person name="Young S.K."/>
            <person name="Wortman J."/>
            <person name="Nusbaum C."/>
            <person name="Birren B."/>
        </authorList>
    </citation>
    <scope>NUCLEOTIDE SEQUENCE [LARGE SCALE GENOMIC DNA]</scope>
    <source>
        <strain evidence="2 3">CBS 121828</strain>
    </source>
</reference>
<dbReference type="CDD" id="cd04301">
    <property type="entry name" value="NAT_SF"/>
    <property type="match status" value="1"/>
</dbReference>
<dbReference type="AlphaFoldDB" id="A0A0D1Y4G3"/>
<gene>
    <name evidence="2" type="ORF">PV11_09509</name>
</gene>
<dbReference type="HOGENOM" id="CLU_056576_0_0_1"/>
<dbReference type="Proteomes" id="UP000053599">
    <property type="component" value="Unassembled WGS sequence"/>
</dbReference>
<evidence type="ECO:0000313" key="3">
    <source>
        <dbReference type="Proteomes" id="UP000053599"/>
    </source>
</evidence>
<proteinExistence type="predicted"/>
<accession>A0A0D1Y4G3</accession>
<dbReference type="InterPro" id="IPR016181">
    <property type="entry name" value="Acyl_CoA_acyltransferase"/>
</dbReference>
<name>A0A0D1Y4G3_9EURO</name>
<dbReference type="Gene3D" id="3.40.630.30">
    <property type="match status" value="1"/>
</dbReference>